<dbReference type="RefSeq" id="WP_043400653.1">
    <property type="nucleotide sequence ID" value="NZ_JPMI01000168.1"/>
</dbReference>
<evidence type="ECO:0000313" key="2">
    <source>
        <dbReference type="EMBL" id="KFA90929.1"/>
    </source>
</evidence>
<comment type="caution">
    <text evidence="2">The sequence shown here is derived from an EMBL/GenBank/DDBJ whole genome shotgun (WGS) entry which is preliminary data.</text>
</comment>
<proteinExistence type="predicted"/>
<dbReference type="AlphaFoldDB" id="A0A084SR44"/>
<protein>
    <recommendedName>
        <fullName evidence="1">Immunity protein 52 domain-containing protein</fullName>
    </recommendedName>
</protein>
<dbReference type="InterPro" id="IPR028969">
    <property type="entry name" value="Imm52"/>
</dbReference>
<sequence>MREDDEDYYVGAYWGPRKETALECARRAELFFHMLARCDASFAQWYGAGRGFPRELPGWPVRPEMKELETFLLKGRSRTDVGKEVIERLGFSQMVWNAKREATKLHLTCGGYSPWGGPNLCLLNPPRQGAVRERLLRVPVLAEVLTSMVTAWDPDYAMASSSQMVDFVEKGGSEVRMGWLTYLSRRLGNLPPLPAPVRIEPVGTLGWLLVLSPEPMTASNPEHVAFTARVREFLDRAGLIQRPQPEPAAE</sequence>
<dbReference type="EMBL" id="JPMI01000168">
    <property type="protein sequence ID" value="KFA90929.1"/>
    <property type="molecule type" value="Genomic_DNA"/>
</dbReference>
<accession>A0A084SR44</accession>
<dbReference type="Proteomes" id="UP000028547">
    <property type="component" value="Unassembled WGS sequence"/>
</dbReference>
<evidence type="ECO:0000313" key="3">
    <source>
        <dbReference type="Proteomes" id="UP000028547"/>
    </source>
</evidence>
<name>A0A084SR44_9BACT</name>
<organism evidence="2 3">
    <name type="scientific">Archangium violaceum Cb vi76</name>
    <dbReference type="NCBI Taxonomy" id="1406225"/>
    <lineage>
        <taxon>Bacteria</taxon>
        <taxon>Pseudomonadati</taxon>
        <taxon>Myxococcota</taxon>
        <taxon>Myxococcia</taxon>
        <taxon>Myxococcales</taxon>
        <taxon>Cystobacterineae</taxon>
        <taxon>Archangiaceae</taxon>
        <taxon>Archangium</taxon>
    </lineage>
</organism>
<dbReference type="Pfam" id="PF15579">
    <property type="entry name" value="Imm52"/>
    <property type="match status" value="1"/>
</dbReference>
<evidence type="ECO:0000259" key="1">
    <source>
        <dbReference type="Pfam" id="PF15579"/>
    </source>
</evidence>
<reference evidence="2 3" key="1">
    <citation type="submission" date="2014-07" db="EMBL/GenBank/DDBJ databases">
        <title>Draft Genome Sequence of Gephyronic Acid Producer, Cystobacter violaceus Strain Cb vi76.</title>
        <authorList>
            <person name="Stevens D.C."/>
            <person name="Young J."/>
            <person name="Carmichael R."/>
            <person name="Tan J."/>
            <person name="Taylor R.E."/>
        </authorList>
    </citation>
    <scope>NUCLEOTIDE SEQUENCE [LARGE SCALE GENOMIC DNA]</scope>
    <source>
        <strain evidence="2 3">Cb vi76</strain>
    </source>
</reference>
<gene>
    <name evidence="2" type="ORF">Q664_25545</name>
</gene>
<feature type="domain" description="Immunity protein 52" evidence="1">
    <location>
        <begin position="6"/>
        <end position="241"/>
    </location>
</feature>